<evidence type="ECO:0000256" key="12">
    <source>
        <dbReference type="ARBA" id="ARBA00078531"/>
    </source>
</evidence>
<feature type="domain" description="Rhodanese" evidence="14">
    <location>
        <begin position="253"/>
        <end position="341"/>
    </location>
</feature>
<evidence type="ECO:0000256" key="9">
    <source>
        <dbReference type="ARBA" id="ARBA00073635"/>
    </source>
</evidence>
<dbReference type="PANTHER" id="PTHR10953:SF102">
    <property type="entry name" value="ADENYLYLTRANSFERASE AND SULFURTRANSFERASE MOCS3"/>
    <property type="match status" value="1"/>
</dbReference>
<dbReference type="GO" id="GO:0005524">
    <property type="term" value="F:ATP binding"/>
    <property type="evidence" value="ECO:0007669"/>
    <property type="project" value="UniProtKB-KW"/>
</dbReference>
<dbReference type="InterPro" id="IPR001763">
    <property type="entry name" value="Rhodanese-like_dom"/>
</dbReference>
<dbReference type="CDD" id="cd00158">
    <property type="entry name" value="RHOD"/>
    <property type="match status" value="1"/>
</dbReference>
<dbReference type="EC" id="2.7.7.80" evidence="8"/>
<keyword evidence="3" id="KW-0547">Nucleotide-binding</keyword>
<keyword evidence="2" id="KW-0808">Transferase</keyword>
<gene>
    <name evidence="15" type="ORF">ALPR1_21158</name>
</gene>
<dbReference type="Gene3D" id="3.40.50.720">
    <property type="entry name" value="NAD(P)-binding Rossmann-like Domain"/>
    <property type="match status" value="1"/>
</dbReference>
<dbReference type="GO" id="GO:0005829">
    <property type="term" value="C:cytosol"/>
    <property type="evidence" value="ECO:0007669"/>
    <property type="project" value="TreeGrafter"/>
</dbReference>
<proteinExistence type="inferred from homology"/>
<evidence type="ECO:0000256" key="5">
    <source>
        <dbReference type="ARBA" id="ARBA00052218"/>
    </source>
</evidence>
<evidence type="ECO:0000256" key="4">
    <source>
        <dbReference type="ARBA" id="ARBA00022840"/>
    </source>
</evidence>
<keyword evidence="13" id="KW-0472">Membrane</keyword>
<evidence type="ECO:0000313" key="15">
    <source>
        <dbReference type="EMBL" id="EFQ79214.1"/>
    </source>
</evidence>
<comment type="catalytic activity">
    <reaction evidence="5">
        <text>[molybdopterin-synthase sulfur-carrier protein]-C-terminal Gly-Gly + ATP + H(+) = [molybdopterin-synthase sulfur-carrier protein]-C-terminal Gly-Gly-AMP + diphosphate</text>
        <dbReference type="Rhea" id="RHEA:43616"/>
        <dbReference type="Rhea" id="RHEA-COMP:12159"/>
        <dbReference type="Rhea" id="RHEA-COMP:12202"/>
        <dbReference type="ChEBI" id="CHEBI:15378"/>
        <dbReference type="ChEBI" id="CHEBI:30616"/>
        <dbReference type="ChEBI" id="CHEBI:33019"/>
        <dbReference type="ChEBI" id="CHEBI:90618"/>
        <dbReference type="ChEBI" id="CHEBI:90778"/>
        <dbReference type="EC" id="2.7.7.80"/>
    </reaction>
</comment>
<evidence type="ECO:0000256" key="10">
    <source>
        <dbReference type="ARBA" id="ARBA00075110"/>
    </source>
</evidence>
<evidence type="ECO:0000313" key="16">
    <source>
        <dbReference type="Proteomes" id="UP000003919"/>
    </source>
</evidence>
<dbReference type="PANTHER" id="PTHR10953">
    <property type="entry name" value="UBIQUITIN-ACTIVATING ENZYME E1"/>
    <property type="match status" value="1"/>
</dbReference>
<accession>E2RUD3</accession>
<evidence type="ECO:0000256" key="3">
    <source>
        <dbReference type="ARBA" id="ARBA00022741"/>
    </source>
</evidence>
<sequence>MNRYIRQINLPNVGDSGQKKLRDSQILVIGAGGLGCAVLPYLAAAGVGRIGIIDGDKIEESNLHRQVLYGPHQIGSYKSKIAAESIIKNNPDVEVLVYEEYLSSKNSEKIFQGFDLIIDATDNLFIRYVINDTCLALGIPFVYGSIHQFQGQVSVFNYQGGPSYRDIFPDENQTVPNCAEAGVLGTTVGLIGMLQANEAIKIILEIGDVLSGKLLIYDMLSHSQQVFEFGNAPKKEKKENSNSFESLNPEEALVGDAILLDVREKGEVPVIEFANSISMPLSLMESESNKLDKEAEIRIFCQSGARSRKAAELLSKKGFQNLKLIRGGAKDLLQLTKNEKSIS</sequence>
<dbReference type="Proteomes" id="UP000003919">
    <property type="component" value="Chromosome"/>
</dbReference>
<dbReference type="PROSITE" id="PS50206">
    <property type="entry name" value="RHODANESE_3"/>
    <property type="match status" value="1"/>
</dbReference>
<evidence type="ECO:0000256" key="8">
    <source>
        <dbReference type="ARBA" id="ARBA00066884"/>
    </source>
</evidence>
<dbReference type="RefSeq" id="WP_008197927.1">
    <property type="nucleotide sequence ID" value="NZ_CM001023.1"/>
</dbReference>
<dbReference type="Pfam" id="PF00581">
    <property type="entry name" value="Rhodanese"/>
    <property type="match status" value="1"/>
</dbReference>
<evidence type="ECO:0000256" key="1">
    <source>
        <dbReference type="ARBA" id="ARBA00009919"/>
    </source>
</evidence>
<comment type="function">
    <text evidence="6">Catalyzes the adenylation by ATP of the carboxyl group of the C-terminal glycine of sulfur carrier protein MoaD.</text>
</comment>
<comment type="similarity">
    <text evidence="1">Belongs to the HesA/MoeB/ThiF family.</text>
</comment>
<dbReference type="STRING" id="388413.ALPR1_21158"/>
<dbReference type="eggNOG" id="COG0476">
    <property type="taxonomic scope" value="Bacteria"/>
</dbReference>
<dbReference type="AlphaFoldDB" id="E2RUD3"/>
<comment type="subunit">
    <text evidence="7">Homodimer. Forms a stable heterotetrameric complex of 2 MoeB and 2 MoaD during adenylation of MoaD.</text>
</comment>
<name>E2RUD3_9BACT</name>
<evidence type="ECO:0000256" key="11">
    <source>
        <dbReference type="ARBA" id="ARBA00075328"/>
    </source>
</evidence>
<dbReference type="InterPro" id="IPR036873">
    <property type="entry name" value="Rhodanese-like_dom_sf"/>
</dbReference>
<dbReference type="Pfam" id="PF00899">
    <property type="entry name" value="ThiF"/>
    <property type="match status" value="1"/>
</dbReference>
<dbReference type="GO" id="GO:0061605">
    <property type="term" value="F:molybdopterin-synthase adenylyltransferase activity"/>
    <property type="evidence" value="ECO:0007669"/>
    <property type="project" value="UniProtKB-EC"/>
</dbReference>
<dbReference type="EMBL" id="AAXU02000001">
    <property type="protein sequence ID" value="EFQ79214.1"/>
    <property type="molecule type" value="Genomic_DNA"/>
</dbReference>
<dbReference type="CDD" id="cd00757">
    <property type="entry name" value="ThiF_MoeB_HesA_family"/>
    <property type="match status" value="1"/>
</dbReference>
<keyword evidence="4" id="KW-0067">ATP-binding</keyword>
<dbReference type="SMART" id="SM00450">
    <property type="entry name" value="RHOD"/>
    <property type="match status" value="1"/>
</dbReference>
<evidence type="ECO:0000256" key="2">
    <source>
        <dbReference type="ARBA" id="ARBA00022679"/>
    </source>
</evidence>
<dbReference type="GO" id="GO:0008146">
    <property type="term" value="F:sulfotransferase activity"/>
    <property type="evidence" value="ECO:0007669"/>
    <property type="project" value="TreeGrafter"/>
</dbReference>
<dbReference type="EMBL" id="CM001023">
    <property type="protein sequence ID" value="EFQ79214.1"/>
    <property type="molecule type" value="Genomic_DNA"/>
</dbReference>
<organism evidence="15 16">
    <name type="scientific">Algoriphagus machipongonensis</name>
    <dbReference type="NCBI Taxonomy" id="388413"/>
    <lineage>
        <taxon>Bacteria</taxon>
        <taxon>Pseudomonadati</taxon>
        <taxon>Bacteroidota</taxon>
        <taxon>Cytophagia</taxon>
        <taxon>Cytophagales</taxon>
        <taxon>Cyclobacteriaceae</taxon>
        <taxon>Algoriphagus</taxon>
    </lineage>
</organism>
<keyword evidence="13" id="KW-1133">Transmembrane helix</keyword>
<evidence type="ECO:0000256" key="6">
    <source>
        <dbReference type="ARBA" id="ARBA00055169"/>
    </source>
</evidence>
<evidence type="ECO:0000256" key="13">
    <source>
        <dbReference type="SAM" id="Phobius"/>
    </source>
</evidence>
<comment type="caution">
    <text evidence="15">The sequence shown here is derived from an EMBL/GenBank/DDBJ whole genome shotgun (WGS) entry which is preliminary data.</text>
</comment>
<evidence type="ECO:0000256" key="7">
    <source>
        <dbReference type="ARBA" id="ARBA00063809"/>
    </source>
</evidence>
<feature type="transmembrane region" description="Helical" evidence="13">
    <location>
        <begin position="26"/>
        <end position="44"/>
    </location>
</feature>
<dbReference type="InterPro" id="IPR000594">
    <property type="entry name" value="ThiF_NAD_FAD-bd"/>
</dbReference>
<keyword evidence="16" id="KW-1185">Reference proteome</keyword>
<keyword evidence="13" id="KW-0812">Transmembrane</keyword>
<dbReference type="InterPro" id="IPR035985">
    <property type="entry name" value="Ubiquitin-activating_enz"/>
</dbReference>
<dbReference type="SUPFAM" id="SSF69572">
    <property type="entry name" value="Activating enzymes of the ubiquitin-like proteins"/>
    <property type="match status" value="1"/>
</dbReference>
<dbReference type="GO" id="GO:0008641">
    <property type="term" value="F:ubiquitin-like modifier activating enzyme activity"/>
    <property type="evidence" value="ECO:0007669"/>
    <property type="project" value="InterPro"/>
</dbReference>
<protein>
    <recommendedName>
        <fullName evidence="9">Molybdopterin-synthase adenylyltransferase</fullName>
        <ecNumber evidence="8">2.7.7.80</ecNumber>
    </recommendedName>
    <alternativeName>
        <fullName evidence="12">MoaD protein adenylase</fullName>
    </alternativeName>
    <alternativeName>
        <fullName evidence="10">Molybdopterin-converting factor subunit 1 adenylase</fullName>
    </alternativeName>
    <alternativeName>
        <fullName evidence="11">Sulfur carrier protein MoaD adenylyltransferase</fullName>
    </alternativeName>
</protein>
<dbReference type="InterPro" id="IPR045886">
    <property type="entry name" value="ThiF/MoeB/HesA"/>
</dbReference>
<reference evidence="15 16" key="1">
    <citation type="journal article" date="2011" name="J. Bacteriol.">
        <title>Complete genome sequence of Algoriphagus sp. PR1, bacterial prey of a colony-forming choanoflagellate.</title>
        <authorList>
            <person name="Alegado R.A."/>
            <person name="Ferriera S."/>
            <person name="Nusbaum C."/>
            <person name="Young S.K."/>
            <person name="Zeng Q."/>
            <person name="Imamovic A."/>
            <person name="Fairclough S.R."/>
            <person name="King N."/>
        </authorList>
    </citation>
    <scope>NUCLEOTIDE SEQUENCE [LARGE SCALE GENOMIC DNA]</scope>
    <source>
        <strain evidence="15 16">PR1</strain>
    </source>
</reference>
<dbReference type="HOGENOM" id="CLU_013325_1_0_10"/>
<dbReference type="GO" id="GO:0004792">
    <property type="term" value="F:thiosulfate-cyanide sulfurtransferase activity"/>
    <property type="evidence" value="ECO:0007669"/>
    <property type="project" value="TreeGrafter"/>
</dbReference>
<dbReference type="FunFam" id="3.40.50.720:FF:000033">
    <property type="entry name" value="Adenylyltransferase and sulfurtransferase MOCS3"/>
    <property type="match status" value="1"/>
</dbReference>
<evidence type="ECO:0000259" key="14">
    <source>
        <dbReference type="PROSITE" id="PS50206"/>
    </source>
</evidence>
<dbReference type="Gene3D" id="3.40.250.10">
    <property type="entry name" value="Rhodanese-like domain"/>
    <property type="match status" value="1"/>
</dbReference>